<dbReference type="OrthoDB" id="326454at2157"/>
<dbReference type="AlphaFoldDB" id="A0A1I6L9S4"/>
<dbReference type="STRING" id="767519.SAMN05216559_2328"/>
<dbReference type="EMBL" id="FOZK01000002">
    <property type="protein sequence ID" value="SFS00219.1"/>
    <property type="molecule type" value="Genomic_DNA"/>
</dbReference>
<dbReference type="Proteomes" id="UP000199062">
    <property type="component" value="Unassembled WGS sequence"/>
</dbReference>
<evidence type="ECO:0000313" key="3">
    <source>
        <dbReference type="Proteomes" id="UP000199062"/>
    </source>
</evidence>
<feature type="region of interest" description="Disordered" evidence="1">
    <location>
        <begin position="87"/>
        <end position="115"/>
    </location>
</feature>
<organism evidence="2 3">
    <name type="scientific">Halomicrobium zhouii</name>
    <dbReference type="NCBI Taxonomy" id="767519"/>
    <lineage>
        <taxon>Archaea</taxon>
        <taxon>Methanobacteriati</taxon>
        <taxon>Methanobacteriota</taxon>
        <taxon>Stenosarchaea group</taxon>
        <taxon>Halobacteria</taxon>
        <taxon>Halobacteriales</taxon>
        <taxon>Haloarculaceae</taxon>
        <taxon>Halomicrobium</taxon>
    </lineage>
</organism>
<name>A0A1I6L9S4_9EURY</name>
<dbReference type="RefSeq" id="WP_089816688.1">
    <property type="nucleotide sequence ID" value="NZ_FOZK01000002.1"/>
</dbReference>
<proteinExistence type="predicted"/>
<sequence length="151" mass="17569">MRRNLSHDRERFPGLREQLGEDPARWLDAEILGIGSKHVDGRSRMVRDRIESLDRIEVVRAWKAVERRLDRGDDGGPRSGIIEALDEREADLDEIGERPNRLEGRDEPRDLPPVETIWPMQVSMSHRATVADRSSRMRTSALRWITPDRIR</sequence>
<evidence type="ECO:0000313" key="2">
    <source>
        <dbReference type="EMBL" id="SFS00219.1"/>
    </source>
</evidence>
<keyword evidence="3" id="KW-1185">Reference proteome</keyword>
<protein>
    <submittedName>
        <fullName evidence="2">Uncharacterized protein</fullName>
    </submittedName>
</protein>
<accession>A0A1I6L9S4</accession>
<evidence type="ECO:0000256" key="1">
    <source>
        <dbReference type="SAM" id="MobiDB-lite"/>
    </source>
</evidence>
<gene>
    <name evidence="2" type="ORF">SAMN05216559_2328</name>
</gene>
<reference evidence="2 3" key="1">
    <citation type="submission" date="2016-10" db="EMBL/GenBank/DDBJ databases">
        <authorList>
            <person name="de Groot N.N."/>
        </authorList>
    </citation>
    <scope>NUCLEOTIDE SEQUENCE [LARGE SCALE GENOMIC DNA]</scope>
    <source>
        <strain evidence="2 3">CGMCC 1.10457</strain>
    </source>
</reference>
<feature type="compositionally biased region" description="Basic and acidic residues" evidence="1">
    <location>
        <begin position="95"/>
        <end position="112"/>
    </location>
</feature>